<keyword evidence="2" id="KW-1133">Transmembrane helix</keyword>
<evidence type="ECO:0000256" key="1">
    <source>
        <dbReference type="SAM" id="MobiDB-lite"/>
    </source>
</evidence>
<feature type="compositionally biased region" description="Pro residues" evidence="1">
    <location>
        <begin position="66"/>
        <end position="87"/>
    </location>
</feature>
<keyword evidence="2" id="KW-0472">Membrane</keyword>
<evidence type="ECO:0008006" key="5">
    <source>
        <dbReference type="Google" id="ProtNLM"/>
    </source>
</evidence>
<keyword evidence="2" id="KW-0812">Transmembrane</keyword>
<evidence type="ECO:0000313" key="3">
    <source>
        <dbReference type="EMBL" id="QAR31608.1"/>
    </source>
</evidence>
<feature type="region of interest" description="Disordered" evidence="1">
    <location>
        <begin position="55"/>
        <end position="125"/>
    </location>
</feature>
<gene>
    <name evidence="3" type="ORF">EQP59_09780</name>
</gene>
<dbReference type="AlphaFoldDB" id="A0A3R5X0M9"/>
<reference evidence="3 4" key="1">
    <citation type="submission" date="2019-01" db="EMBL/GenBank/DDBJ databases">
        <title>Whole Genome of Ornithobacterium rhinotracheale FARPER-174b.</title>
        <authorList>
            <person name="Tataje-Lavanda L.A."/>
            <person name="Montalvan A."/>
            <person name="Montesinos R."/>
            <person name="Zimic M."/>
            <person name="Fernandez-Sanchez M."/>
            <person name="Fernandez-Diaz M."/>
        </authorList>
    </citation>
    <scope>NUCLEOTIDE SEQUENCE [LARGE SCALE GENOMIC DNA]</scope>
    <source>
        <strain evidence="3 4">FARPER-174b</strain>
    </source>
</reference>
<feature type="transmembrane region" description="Helical" evidence="2">
    <location>
        <begin position="16"/>
        <end position="36"/>
    </location>
</feature>
<accession>A0A3R5X0M9</accession>
<dbReference type="EMBL" id="CP035107">
    <property type="protein sequence ID" value="QAR31608.1"/>
    <property type="molecule type" value="Genomic_DNA"/>
</dbReference>
<organism evidence="3 4">
    <name type="scientific">Ornithobacterium rhinotracheale</name>
    <dbReference type="NCBI Taxonomy" id="28251"/>
    <lineage>
        <taxon>Bacteria</taxon>
        <taxon>Pseudomonadati</taxon>
        <taxon>Bacteroidota</taxon>
        <taxon>Flavobacteriia</taxon>
        <taxon>Flavobacteriales</taxon>
        <taxon>Weeksellaceae</taxon>
        <taxon>Ornithobacterium</taxon>
    </lineage>
</organism>
<evidence type="ECO:0000313" key="4">
    <source>
        <dbReference type="Proteomes" id="UP000287701"/>
    </source>
</evidence>
<protein>
    <recommendedName>
        <fullName evidence="5">Energy transducer TonB</fullName>
    </recommendedName>
</protein>
<dbReference type="RefSeq" id="WP_128502019.1">
    <property type="nucleotide sequence ID" value="NZ_CP035107.1"/>
</dbReference>
<proteinExistence type="predicted"/>
<sequence length="276" mass="30993">MEVKKSQNANVQKSSMLYFLVGLNVVLLAILLMFNYKQYDEALVKEEEIAEVEAPTEAVLVEIPEPKTPPPPPPKADEPPPPPPPVVPQEIEQSPKPVPPPPIQDQNTPTPPKINLTPSNSTEGVKKVDLSALKQKTQEAPKEERVAEAVTVNRVDQMAVYPGCEKYKGKKRELIKCFGEKLGDDILKYLNTEFPDVNKETVGVRLEFHVDENGYITNINPKFGDDIFKPEAKRALEKTADYLRRKGQIIEPARMSNGDKVKLIFTQDVKLKNPNY</sequence>
<evidence type="ECO:0000256" key="2">
    <source>
        <dbReference type="SAM" id="Phobius"/>
    </source>
</evidence>
<dbReference type="OrthoDB" id="1095452at2"/>
<name>A0A3R5X0M9_ORNRH</name>
<dbReference type="Proteomes" id="UP000287701">
    <property type="component" value="Chromosome"/>
</dbReference>